<evidence type="ECO:0000313" key="1">
    <source>
        <dbReference type="EMBL" id="RUS16130.1"/>
    </source>
</evidence>
<organism evidence="1 2">
    <name type="scientific">Jimgerdemannia flammicorona</name>
    <dbReference type="NCBI Taxonomy" id="994334"/>
    <lineage>
        <taxon>Eukaryota</taxon>
        <taxon>Fungi</taxon>
        <taxon>Fungi incertae sedis</taxon>
        <taxon>Mucoromycota</taxon>
        <taxon>Mucoromycotina</taxon>
        <taxon>Endogonomycetes</taxon>
        <taxon>Endogonales</taxon>
        <taxon>Endogonaceae</taxon>
        <taxon>Jimgerdemannia</taxon>
    </lineage>
</organism>
<dbReference type="Proteomes" id="UP000274822">
    <property type="component" value="Unassembled WGS sequence"/>
</dbReference>
<proteinExistence type="predicted"/>
<accession>A0A433PF30</accession>
<dbReference type="EMBL" id="RBNJ01024671">
    <property type="protein sequence ID" value="RUS16130.1"/>
    <property type="molecule type" value="Genomic_DNA"/>
</dbReference>
<reference evidence="1 2" key="1">
    <citation type="journal article" date="2018" name="New Phytol.">
        <title>Phylogenomics of Endogonaceae and evolution of mycorrhizas within Mucoromycota.</title>
        <authorList>
            <person name="Chang Y."/>
            <person name="Desiro A."/>
            <person name="Na H."/>
            <person name="Sandor L."/>
            <person name="Lipzen A."/>
            <person name="Clum A."/>
            <person name="Barry K."/>
            <person name="Grigoriev I.V."/>
            <person name="Martin F.M."/>
            <person name="Stajich J.E."/>
            <person name="Smith M.E."/>
            <person name="Bonito G."/>
            <person name="Spatafora J.W."/>
        </authorList>
    </citation>
    <scope>NUCLEOTIDE SEQUENCE [LARGE SCALE GENOMIC DNA]</scope>
    <source>
        <strain evidence="1 2">AD002</strain>
    </source>
</reference>
<sequence>MLTCLGQRLKCNESKVAGTDPIYISGLAMQALRMNTPKGYVSILERDQLLSVPATISGIKDLIRILAKNDHRKRRNYEQWKCASEQSEQSEADFLQELISGAVVPPLRITLPYSFDTPTKKKVQL</sequence>
<comment type="caution">
    <text evidence="1">The sequence shown here is derived from an EMBL/GenBank/DDBJ whole genome shotgun (WGS) entry which is preliminary data.</text>
</comment>
<keyword evidence="2" id="KW-1185">Reference proteome</keyword>
<evidence type="ECO:0000313" key="2">
    <source>
        <dbReference type="Proteomes" id="UP000274822"/>
    </source>
</evidence>
<name>A0A433PF30_9FUNG</name>
<dbReference type="AlphaFoldDB" id="A0A433PF30"/>
<gene>
    <name evidence="1" type="ORF">BC938DRAFT_476694</name>
</gene>
<protein>
    <submittedName>
        <fullName evidence="1">Uncharacterized protein</fullName>
    </submittedName>
</protein>